<keyword evidence="2" id="KW-0479">Metal-binding</keyword>
<evidence type="ECO:0000256" key="7">
    <source>
        <dbReference type="ARBA" id="ARBA00022918"/>
    </source>
</evidence>
<keyword evidence="9" id="KW-0233">DNA recombination</keyword>
<keyword evidence="5" id="KW-0460">Magnesium</keyword>
<reference evidence="13" key="2">
    <citation type="submission" date="2015-02" db="UniProtKB">
        <authorList>
            <consortium name="EnsemblMetazoa"/>
        </authorList>
    </citation>
    <scope>IDENTIFICATION</scope>
</reference>
<dbReference type="GO" id="GO:0042575">
    <property type="term" value="C:DNA polymerase complex"/>
    <property type="evidence" value="ECO:0007669"/>
    <property type="project" value="UniProtKB-ARBA"/>
</dbReference>
<dbReference type="Pfam" id="PF13976">
    <property type="entry name" value="gag_pre-integrs"/>
    <property type="match status" value="1"/>
</dbReference>
<feature type="region of interest" description="Disordered" evidence="11">
    <location>
        <begin position="1"/>
        <end position="54"/>
    </location>
</feature>
<dbReference type="PhylomeDB" id="T1JFF8"/>
<feature type="compositionally biased region" description="Basic and acidic residues" evidence="11">
    <location>
        <begin position="375"/>
        <end position="388"/>
    </location>
</feature>
<accession>T1JFF8</accession>
<keyword evidence="8" id="KW-0239">DNA-directed DNA polymerase</keyword>
<keyword evidence="10" id="KW-0511">Multifunctional enzyme</keyword>
<evidence type="ECO:0000313" key="14">
    <source>
        <dbReference type="Proteomes" id="UP000014500"/>
    </source>
</evidence>
<dbReference type="GO" id="GO:0003964">
    <property type="term" value="F:RNA-directed DNA polymerase activity"/>
    <property type="evidence" value="ECO:0007669"/>
    <property type="project" value="UniProtKB-KW"/>
</dbReference>
<feature type="domain" description="Integrase catalytic" evidence="12">
    <location>
        <begin position="116"/>
        <end position="281"/>
    </location>
</feature>
<evidence type="ECO:0000256" key="9">
    <source>
        <dbReference type="ARBA" id="ARBA00023172"/>
    </source>
</evidence>
<dbReference type="AlphaFoldDB" id="T1JFF8"/>
<keyword evidence="3" id="KW-0255">Endonuclease</keyword>
<dbReference type="PROSITE" id="PS50994">
    <property type="entry name" value="INTEGRASE"/>
    <property type="match status" value="1"/>
</dbReference>
<feature type="compositionally biased region" description="Acidic residues" evidence="11">
    <location>
        <begin position="389"/>
        <end position="405"/>
    </location>
</feature>
<keyword evidence="14" id="KW-1185">Reference proteome</keyword>
<organism evidence="13 14">
    <name type="scientific">Strigamia maritima</name>
    <name type="common">European centipede</name>
    <name type="synonym">Geophilus maritimus</name>
    <dbReference type="NCBI Taxonomy" id="126957"/>
    <lineage>
        <taxon>Eukaryota</taxon>
        <taxon>Metazoa</taxon>
        <taxon>Ecdysozoa</taxon>
        <taxon>Arthropoda</taxon>
        <taxon>Myriapoda</taxon>
        <taxon>Chilopoda</taxon>
        <taxon>Pleurostigmophora</taxon>
        <taxon>Geophilomorpha</taxon>
        <taxon>Linotaeniidae</taxon>
        <taxon>Strigamia</taxon>
    </lineage>
</organism>
<dbReference type="InterPro" id="IPR001584">
    <property type="entry name" value="Integrase_cat-core"/>
</dbReference>
<dbReference type="PANTHER" id="PTHR42648">
    <property type="entry name" value="TRANSPOSASE, PUTATIVE-RELATED"/>
    <property type="match status" value="1"/>
</dbReference>
<keyword evidence="6" id="KW-0229">DNA integration</keyword>
<keyword evidence="4" id="KW-0378">Hydrolase</keyword>
<feature type="compositionally biased region" description="Basic and acidic residues" evidence="11">
    <location>
        <begin position="436"/>
        <end position="449"/>
    </location>
</feature>
<dbReference type="InterPro" id="IPR025724">
    <property type="entry name" value="GAG-pre-integrase_dom"/>
</dbReference>
<evidence type="ECO:0000256" key="10">
    <source>
        <dbReference type="ARBA" id="ARBA00023268"/>
    </source>
</evidence>
<dbReference type="STRING" id="126957.T1JFF8"/>
<dbReference type="GO" id="GO:0003887">
    <property type="term" value="F:DNA-directed DNA polymerase activity"/>
    <property type="evidence" value="ECO:0007669"/>
    <property type="project" value="UniProtKB-KW"/>
</dbReference>
<keyword evidence="8" id="KW-0548">Nucleotidyltransferase</keyword>
<dbReference type="SUPFAM" id="SSF53098">
    <property type="entry name" value="Ribonuclease H-like"/>
    <property type="match status" value="1"/>
</dbReference>
<dbReference type="GO" id="GO:0006310">
    <property type="term" value="P:DNA recombination"/>
    <property type="evidence" value="ECO:0007669"/>
    <property type="project" value="UniProtKB-KW"/>
</dbReference>
<name>T1JFF8_STRMM</name>
<keyword evidence="7" id="KW-0695">RNA-directed DNA polymerase</keyword>
<dbReference type="Pfam" id="PF07727">
    <property type="entry name" value="RVT_2"/>
    <property type="match status" value="1"/>
</dbReference>
<dbReference type="OMA" id="WIYENDI"/>
<dbReference type="Pfam" id="PF25597">
    <property type="entry name" value="SH3_retrovirus"/>
    <property type="match status" value="1"/>
</dbReference>
<evidence type="ECO:0000259" key="12">
    <source>
        <dbReference type="PROSITE" id="PS50994"/>
    </source>
</evidence>
<dbReference type="GO" id="GO:0046872">
    <property type="term" value="F:metal ion binding"/>
    <property type="evidence" value="ECO:0007669"/>
    <property type="project" value="UniProtKB-KW"/>
</dbReference>
<dbReference type="PANTHER" id="PTHR42648:SF11">
    <property type="entry name" value="TRANSPOSON TY4-P GAG-POL POLYPROTEIN"/>
    <property type="match status" value="1"/>
</dbReference>
<dbReference type="Proteomes" id="UP000014500">
    <property type="component" value="Unassembled WGS sequence"/>
</dbReference>
<dbReference type="eggNOG" id="KOG0017">
    <property type="taxonomic scope" value="Eukaryota"/>
</dbReference>
<evidence type="ECO:0000256" key="11">
    <source>
        <dbReference type="SAM" id="MobiDB-lite"/>
    </source>
</evidence>
<dbReference type="Gene3D" id="3.30.420.10">
    <property type="entry name" value="Ribonuclease H-like superfamily/Ribonuclease H"/>
    <property type="match status" value="1"/>
</dbReference>
<evidence type="ECO:0000256" key="6">
    <source>
        <dbReference type="ARBA" id="ARBA00022908"/>
    </source>
</evidence>
<evidence type="ECO:0000256" key="5">
    <source>
        <dbReference type="ARBA" id="ARBA00022842"/>
    </source>
</evidence>
<dbReference type="EMBL" id="JH432161">
    <property type="status" value="NOT_ANNOTATED_CDS"/>
    <property type="molecule type" value="Genomic_DNA"/>
</dbReference>
<keyword evidence="1" id="KW-0540">Nuclease</keyword>
<evidence type="ECO:0000256" key="4">
    <source>
        <dbReference type="ARBA" id="ARBA00022801"/>
    </source>
</evidence>
<dbReference type="Pfam" id="PF00665">
    <property type="entry name" value="rve"/>
    <property type="match status" value="1"/>
</dbReference>
<evidence type="ECO:0000256" key="3">
    <source>
        <dbReference type="ARBA" id="ARBA00022759"/>
    </source>
</evidence>
<dbReference type="HOGENOM" id="CLU_001650_15_2_1"/>
<dbReference type="InterPro" id="IPR036397">
    <property type="entry name" value="RNaseH_sf"/>
</dbReference>
<proteinExistence type="predicted"/>
<dbReference type="InterPro" id="IPR043502">
    <property type="entry name" value="DNA/RNA_pol_sf"/>
</dbReference>
<dbReference type="InterPro" id="IPR039537">
    <property type="entry name" value="Retrotran_Ty1/copia-like"/>
</dbReference>
<keyword evidence="8" id="KW-0808">Transferase</keyword>
<dbReference type="GO" id="GO:0003676">
    <property type="term" value="F:nucleic acid binding"/>
    <property type="evidence" value="ECO:0007669"/>
    <property type="project" value="InterPro"/>
</dbReference>
<dbReference type="InterPro" id="IPR013103">
    <property type="entry name" value="RVT_2"/>
</dbReference>
<dbReference type="EnsemblMetazoa" id="SMAR012572-RA">
    <property type="protein sequence ID" value="SMAR012572-PA"/>
    <property type="gene ID" value="SMAR012572"/>
</dbReference>
<evidence type="ECO:0000256" key="1">
    <source>
        <dbReference type="ARBA" id="ARBA00022722"/>
    </source>
</evidence>
<feature type="compositionally biased region" description="Basic and acidic residues" evidence="11">
    <location>
        <begin position="31"/>
        <end position="54"/>
    </location>
</feature>
<evidence type="ECO:0000313" key="13">
    <source>
        <dbReference type="EnsemblMetazoa" id="SMAR012572-PA"/>
    </source>
</evidence>
<evidence type="ECO:0000256" key="2">
    <source>
        <dbReference type="ARBA" id="ARBA00022723"/>
    </source>
</evidence>
<feature type="region of interest" description="Disordered" evidence="11">
    <location>
        <begin position="366"/>
        <end position="449"/>
    </location>
</feature>
<protein>
    <recommendedName>
        <fullName evidence="12">Integrase catalytic domain-containing protein</fullName>
    </recommendedName>
</protein>
<dbReference type="GO" id="GO:0015074">
    <property type="term" value="P:DNA integration"/>
    <property type="evidence" value="ECO:0007669"/>
    <property type="project" value="UniProtKB-KW"/>
</dbReference>
<evidence type="ECO:0000256" key="8">
    <source>
        <dbReference type="ARBA" id="ARBA00022932"/>
    </source>
</evidence>
<dbReference type="SUPFAM" id="SSF56672">
    <property type="entry name" value="DNA/RNA polymerases"/>
    <property type="match status" value="1"/>
</dbReference>
<dbReference type="GO" id="GO:0004519">
    <property type="term" value="F:endonuclease activity"/>
    <property type="evidence" value="ECO:0007669"/>
    <property type="project" value="UniProtKB-KW"/>
</dbReference>
<reference evidence="14" key="1">
    <citation type="submission" date="2011-05" db="EMBL/GenBank/DDBJ databases">
        <authorList>
            <person name="Richards S.R."/>
            <person name="Qu J."/>
            <person name="Jiang H."/>
            <person name="Jhangiani S.N."/>
            <person name="Agravi P."/>
            <person name="Goodspeed R."/>
            <person name="Gross S."/>
            <person name="Mandapat C."/>
            <person name="Jackson L."/>
            <person name="Mathew T."/>
            <person name="Pu L."/>
            <person name="Thornton R."/>
            <person name="Saada N."/>
            <person name="Wilczek-Boney K.B."/>
            <person name="Lee S."/>
            <person name="Kovar C."/>
            <person name="Wu Y."/>
            <person name="Scherer S.E."/>
            <person name="Worley K.C."/>
            <person name="Muzny D.M."/>
            <person name="Gibbs R."/>
        </authorList>
    </citation>
    <scope>NUCLEOTIDE SEQUENCE</scope>
    <source>
        <strain evidence="14">Brora</strain>
    </source>
</reference>
<dbReference type="InterPro" id="IPR057670">
    <property type="entry name" value="SH3_retrovirus"/>
</dbReference>
<dbReference type="InterPro" id="IPR012337">
    <property type="entry name" value="RNaseH-like_sf"/>
</dbReference>
<dbReference type="GO" id="GO:0016787">
    <property type="term" value="F:hydrolase activity"/>
    <property type="evidence" value="ECO:0007669"/>
    <property type="project" value="UniProtKB-KW"/>
</dbReference>
<sequence length="759" mass="86964">MFVLKIKPTGTEMDGTGEKCYALPPEGDVAPSKERPNGTRDVRKEQAGDKSADTSKKEIVLWHQRLGHMSAGKMDQVREKKLIKGVTYKKEDLPACRGCLEGRQPRKPFKRKTRKTTTRPLELWHVDLCEAAGESIGKSRYALVIIDDYTRYVWCSYLKEKSQAVEAIEAHRKREERLTGLQLERRRTDNGREFCNQQSKEIWLKEGIRHETTVPYTPQSNGVVERYNRSLIEKTRTLLKQSLLPDRFWAKTWATATYMINRTPTAGEPGMTPYEKKTGRKPVSIHLRVFGCAAHRHIPKQIRSKFDSVTKKGIMVGYATNKLAYRIYDEDEDRVYEARDVFFEEGRMGSRVQMRRAEELQMHADDVLNGGEAPETGRHGAPEAGERSEGEDDSSESEAEAESGDETQVQRAEALQPQQNEQRQPGGRGRPPNVTQEERRERHKAEIERREQELIGQGVRRSERIRSKHTARIAVEKELLFTPRTYKEAIECKDSGKWKEAMEKEMRSLDTHKVWKLEDRAKNKKAIGCKWVYRIKLNLDGSISKYKARLVAIGYTQSYGEDYDKTFAPVMKLESLRVLLAIAAKRKLALKQYDVETAYLYGQLDEVIHMEQPKGYQRDANKICLLQKSLYGLKQSGRCWNKKLDAALKQVGLKRLKSDPCIYLYEKGENVLILGAFVDDIIVAGSSEELIDSVMGRMKKSLKLVEMGTPTHILGMRITVKSDGIRLSQMEYARKVVAKYGLDRARKAKTPLDPQCRLG</sequence>